<keyword evidence="2" id="KW-1185">Reference proteome</keyword>
<name>A0ACB0ZJX8_MELEN</name>
<comment type="caution">
    <text evidence="1">The sequence shown here is derived from an EMBL/GenBank/DDBJ whole genome shotgun (WGS) entry which is preliminary data.</text>
</comment>
<organism evidence="1 2">
    <name type="scientific">Meloidogyne enterolobii</name>
    <name type="common">Root-knot nematode worm</name>
    <name type="synonym">Meloidogyne mayaguensis</name>
    <dbReference type="NCBI Taxonomy" id="390850"/>
    <lineage>
        <taxon>Eukaryota</taxon>
        <taxon>Metazoa</taxon>
        <taxon>Ecdysozoa</taxon>
        <taxon>Nematoda</taxon>
        <taxon>Chromadorea</taxon>
        <taxon>Rhabditida</taxon>
        <taxon>Tylenchina</taxon>
        <taxon>Tylenchomorpha</taxon>
        <taxon>Tylenchoidea</taxon>
        <taxon>Meloidogynidae</taxon>
        <taxon>Meloidogyninae</taxon>
        <taxon>Meloidogyne</taxon>
    </lineage>
</organism>
<gene>
    <name evidence="1" type="ORF">MENTE1834_LOCUS26280</name>
</gene>
<evidence type="ECO:0000313" key="2">
    <source>
        <dbReference type="Proteomes" id="UP001497535"/>
    </source>
</evidence>
<accession>A0ACB0ZJX8</accession>
<evidence type="ECO:0000313" key="1">
    <source>
        <dbReference type="EMBL" id="CAK5079183.1"/>
    </source>
</evidence>
<protein>
    <submittedName>
        <fullName evidence="1">Uncharacterized protein</fullName>
    </submittedName>
</protein>
<dbReference type="EMBL" id="CAVMJV010000037">
    <property type="protein sequence ID" value="CAK5079183.1"/>
    <property type="molecule type" value="Genomic_DNA"/>
</dbReference>
<sequence length="271" mass="31506">MIPDEILRDPVPKSSVLSDKREPILPIYFNSENTTNNSTNTYFKYTIIQTNDLSSTKIPVNYTEIYENILNEISAYCISDKQYEELYSNKLRPGLVSLFFQLLLDNAIKQIGLSELRNYLKLKKQKINLNGTVKEEFEDKNRTDPNNTLHLIQETVGLFTSNRIENEIFLPEEVSVGEQFLDRHFPQVRKLFKLKFEEMNVEKLPFNNSTMDKVLWGVMGTATSIHQAFVKSNMKSTSVNPLGVYMHNCSDPNFFDVEKILREHKFEEKGK</sequence>
<dbReference type="Proteomes" id="UP001497535">
    <property type="component" value="Unassembled WGS sequence"/>
</dbReference>
<proteinExistence type="predicted"/>
<reference evidence="1" key="1">
    <citation type="submission" date="2023-11" db="EMBL/GenBank/DDBJ databases">
        <authorList>
            <person name="Poullet M."/>
        </authorList>
    </citation>
    <scope>NUCLEOTIDE SEQUENCE</scope>
    <source>
        <strain evidence="1">E1834</strain>
    </source>
</reference>